<evidence type="ECO:0000313" key="2">
    <source>
        <dbReference type="Proteomes" id="UP001162992"/>
    </source>
</evidence>
<dbReference type="EMBL" id="CM055111">
    <property type="protein sequence ID" value="KAJ7518633.1"/>
    <property type="molecule type" value="Genomic_DNA"/>
</dbReference>
<organism evidence="1 2">
    <name type="scientific">Diphasiastrum complanatum</name>
    <name type="common">Issler's clubmoss</name>
    <name type="synonym">Lycopodium complanatum</name>
    <dbReference type="NCBI Taxonomy" id="34168"/>
    <lineage>
        <taxon>Eukaryota</taxon>
        <taxon>Viridiplantae</taxon>
        <taxon>Streptophyta</taxon>
        <taxon>Embryophyta</taxon>
        <taxon>Tracheophyta</taxon>
        <taxon>Lycopodiopsida</taxon>
        <taxon>Lycopodiales</taxon>
        <taxon>Lycopodiaceae</taxon>
        <taxon>Lycopodioideae</taxon>
        <taxon>Diphasiastrum</taxon>
    </lineage>
</organism>
<accession>A0ACC2AM62</accession>
<gene>
    <name evidence="1" type="ORF">O6H91_20G001300</name>
</gene>
<protein>
    <submittedName>
        <fullName evidence="1">Uncharacterized protein</fullName>
    </submittedName>
</protein>
<proteinExistence type="predicted"/>
<comment type="caution">
    <text evidence="1">The sequence shown here is derived from an EMBL/GenBank/DDBJ whole genome shotgun (WGS) entry which is preliminary data.</text>
</comment>
<keyword evidence="2" id="KW-1185">Reference proteome</keyword>
<sequence>MKLEKRRCSLAQAALYLLQLLLIMITQSFKNSHEQIVESLPLGSVLQPNQTVVSRNGSFALVFFPLGRDRNYLGVSYATIPNRTPIWVANRNKPAKDGASLKFSVDDDLVISNPDQTIVWTRGTSGRNISSMLMEESGNLILYHNSGRTIWQGFDHPTDTWMPGMKVYLGSKFLTASKSLIDLAEGRYVLWVRQTGEFVDIWNATTDYARTGLWNGQIFANLPDMTSNLRYMTFSIVNDSGRPYYIVHEKQKLLLHATLEYDGVYRVRTWDSSNAMWHIIALIPKNPCQVDQLCGQNGICNNDCIPFCSCPQGFKPVDPIGWNEGDWSLGCVANLTLDCRSKTFSPLQQTYYDQGTGAGSARSYSGHDQAWCQASCTSDCACLGFSFNGGSSNCSLHHGPFFNGRSSPEIGQNFFLRVNSSEQIQNNQLLLLNDGKKKGTTARITGLIVAFGFALMIAIGFIIWKFFRRKRTEEKQCRWVWICVQRLPSRSNYGCSKEAPQS</sequence>
<reference evidence="2" key="1">
    <citation type="journal article" date="2024" name="Proc. Natl. Acad. Sci. U.S.A.">
        <title>Extraordinary preservation of gene collinearity over three hundred million years revealed in homosporous lycophytes.</title>
        <authorList>
            <person name="Li C."/>
            <person name="Wickell D."/>
            <person name="Kuo L.Y."/>
            <person name="Chen X."/>
            <person name="Nie B."/>
            <person name="Liao X."/>
            <person name="Peng D."/>
            <person name="Ji J."/>
            <person name="Jenkins J."/>
            <person name="Williams M."/>
            <person name="Shu S."/>
            <person name="Plott C."/>
            <person name="Barry K."/>
            <person name="Rajasekar S."/>
            <person name="Grimwood J."/>
            <person name="Han X."/>
            <person name="Sun S."/>
            <person name="Hou Z."/>
            <person name="He W."/>
            <person name="Dai G."/>
            <person name="Sun C."/>
            <person name="Schmutz J."/>
            <person name="Leebens-Mack J.H."/>
            <person name="Li F.W."/>
            <person name="Wang L."/>
        </authorList>
    </citation>
    <scope>NUCLEOTIDE SEQUENCE [LARGE SCALE GENOMIC DNA]</scope>
    <source>
        <strain evidence="2">cv. PW_Plant_1</strain>
    </source>
</reference>
<dbReference type="Proteomes" id="UP001162992">
    <property type="component" value="Chromosome 20"/>
</dbReference>
<name>A0ACC2AM62_DIPCM</name>
<evidence type="ECO:0000313" key="1">
    <source>
        <dbReference type="EMBL" id="KAJ7518633.1"/>
    </source>
</evidence>